<evidence type="ECO:0000313" key="2">
    <source>
        <dbReference type="Proteomes" id="UP000604273"/>
    </source>
</evidence>
<reference evidence="1" key="1">
    <citation type="journal article" date="2020" name="BMC Genomics">
        <title>Correction to: Identification and distribution of gene clusters required for synthesis of sphingolipid metabolism inhibitors in diverse species of the filamentous fungus Fusarium.</title>
        <authorList>
            <person name="Kim H.S."/>
            <person name="Lohmar J.M."/>
            <person name="Busman M."/>
            <person name="Brown D.W."/>
            <person name="Naumann T.A."/>
            <person name="Divon H.H."/>
            <person name="Lysoe E."/>
            <person name="Uhlig S."/>
            <person name="Proctor R.H."/>
        </authorList>
    </citation>
    <scope>NUCLEOTIDE SEQUENCE</scope>
    <source>
        <strain evidence="1">NRRL 45417</strain>
    </source>
</reference>
<dbReference type="Gene3D" id="1.10.510.10">
    <property type="entry name" value="Transferase(Phosphotransferase) domain 1"/>
    <property type="match status" value="1"/>
</dbReference>
<protein>
    <recommendedName>
        <fullName evidence="3">Alpha-galactosidase A</fullName>
    </recommendedName>
</protein>
<name>A0A8H4SZ12_9HYPO</name>
<dbReference type="InterPro" id="IPR011009">
    <property type="entry name" value="Kinase-like_dom_sf"/>
</dbReference>
<proteinExistence type="predicted"/>
<dbReference type="Pfam" id="PF06293">
    <property type="entry name" value="Kdo"/>
    <property type="match status" value="1"/>
</dbReference>
<dbReference type="EMBL" id="JABFAI010000263">
    <property type="protein sequence ID" value="KAF4948388.1"/>
    <property type="molecule type" value="Genomic_DNA"/>
</dbReference>
<evidence type="ECO:0000313" key="1">
    <source>
        <dbReference type="EMBL" id="KAF4948388.1"/>
    </source>
</evidence>
<sequence>MKDHTSDLQLLQASIDPDNESDFRILVDKKFVKYLTIDAGLFELPEMAFGPTLFSLLPRFPTEEWNKGRISRDPLKGTAYFSSISRVQLPGILNVWHITHVDHLDLQMERKLRSNVFEAACSRFSSPVVVKFARFPWEVPQLEAETTAYQWIEGQRIGPNFLGHLTEEGRVIGIVMDRIEGCRHATSNDLALCHQALSKLHHLGIKHGDVNKHNLLIHAGRATLIDFENASRTTSSKELEAEICSLQEQLLDMSGRGGRVIETNPN</sequence>
<evidence type="ECO:0008006" key="3">
    <source>
        <dbReference type="Google" id="ProtNLM"/>
    </source>
</evidence>
<keyword evidence="2" id="KW-1185">Reference proteome</keyword>
<organism evidence="1 2">
    <name type="scientific">Fusarium gaditjirri</name>
    <dbReference type="NCBI Taxonomy" id="282569"/>
    <lineage>
        <taxon>Eukaryota</taxon>
        <taxon>Fungi</taxon>
        <taxon>Dikarya</taxon>
        <taxon>Ascomycota</taxon>
        <taxon>Pezizomycotina</taxon>
        <taxon>Sordariomycetes</taxon>
        <taxon>Hypocreomycetidae</taxon>
        <taxon>Hypocreales</taxon>
        <taxon>Nectriaceae</taxon>
        <taxon>Fusarium</taxon>
        <taxon>Fusarium nisikadoi species complex</taxon>
    </lineage>
</organism>
<dbReference type="SUPFAM" id="SSF56112">
    <property type="entry name" value="Protein kinase-like (PK-like)"/>
    <property type="match status" value="1"/>
</dbReference>
<reference evidence="1" key="2">
    <citation type="submission" date="2020-05" db="EMBL/GenBank/DDBJ databases">
        <authorList>
            <person name="Kim H.-S."/>
            <person name="Proctor R.H."/>
            <person name="Brown D.W."/>
        </authorList>
    </citation>
    <scope>NUCLEOTIDE SEQUENCE</scope>
    <source>
        <strain evidence="1">NRRL 45417</strain>
    </source>
</reference>
<comment type="caution">
    <text evidence="1">The sequence shown here is derived from an EMBL/GenBank/DDBJ whole genome shotgun (WGS) entry which is preliminary data.</text>
</comment>
<dbReference type="AlphaFoldDB" id="A0A8H4SZ12"/>
<dbReference type="OrthoDB" id="5071209at2759"/>
<gene>
    <name evidence="1" type="ORF">FGADI_9700</name>
</gene>
<accession>A0A8H4SZ12</accession>
<dbReference type="Proteomes" id="UP000604273">
    <property type="component" value="Unassembled WGS sequence"/>
</dbReference>